<dbReference type="InterPro" id="IPR029044">
    <property type="entry name" value="Nucleotide-diphossugar_trans"/>
</dbReference>
<feature type="region of interest" description="Disordered" evidence="13">
    <location>
        <begin position="59"/>
        <end position="80"/>
    </location>
</feature>
<evidence type="ECO:0000256" key="14">
    <source>
        <dbReference type="SAM" id="Phobius"/>
    </source>
</evidence>
<dbReference type="PANTHER" id="PTHR48261:SF3">
    <property type="entry name" value="EXOSTOSIN GLYCOSYLTRANSFERASE 1"/>
    <property type="match status" value="1"/>
</dbReference>
<keyword evidence="4" id="KW-0328">Glycosyltransferase</keyword>
<proteinExistence type="inferred from homology"/>
<gene>
    <name evidence="17" type="ORF">O3P69_015833</name>
</gene>
<dbReference type="InterPro" id="IPR015338">
    <property type="entry name" value="GT64_dom"/>
</dbReference>
<evidence type="ECO:0000256" key="1">
    <source>
        <dbReference type="ARBA" id="ARBA00004648"/>
    </source>
</evidence>
<comment type="similarity">
    <text evidence="3">Belongs to the glycosyltransferase 47 family.</text>
</comment>
<keyword evidence="7" id="KW-0256">Endoplasmic reticulum</keyword>
<dbReference type="PANTHER" id="PTHR48261">
    <property type="entry name" value="ACETYLGLUCOSAMINYLTRANSFERASE"/>
    <property type="match status" value="1"/>
</dbReference>
<evidence type="ECO:0000313" key="18">
    <source>
        <dbReference type="Proteomes" id="UP001487740"/>
    </source>
</evidence>
<evidence type="ECO:0000313" key="17">
    <source>
        <dbReference type="EMBL" id="KAK8383639.1"/>
    </source>
</evidence>
<dbReference type="InterPro" id="IPR040911">
    <property type="entry name" value="Exostosin_GT47"/>
</dbReference>
<evidence type="ECO:0000259" key="16">
    <source>
        <dbReference type="Pfam" id="PF09258"/>
    </source>
</evidence>
<feature type="domain" description="Exostosin GT47" evidence="15">
    <location>
        <begin position="98"/>
        <end position="382"/>
    </location>
</feature>
<keyword evidence="6 14" id="KW-0812">Transmembrane</keyword>
<comment type="pathway">
    <text evidence="2">Protein modification; protein glycosylation.</text>
</comment>
<dbReference type="Gene3D" id="3.90.550.10">
    <property type="entry name" value="Spore Coat Polysaccharide Biosynthesis Protein SpsA, Chain A"/>
    <property type="match status" value="1"/>
</dbReference>
<evidence type="ECO:0000256" key="9">
    <source>
        <dbReference type="ARBA" id="ARBA00022989"/>
    </source>
</evidence>
<feature type="domain" description="Glycosyl transferase 64" evidence="16">
    <location>
        <begin position="482"/>
        <end position="714"/>
    </location>
</feature>
<evidence type="ECO:0000259" key="15">
    <source>
        <dbReference type="Pfam" id="PF03016"/>
    </source>
</evidence>
<evidence type="ECO:0000256" key="7">
    <source>
        <dbReference type="ARBA" id="ARBA00022824"/>
    </source>
</evidence>
<dbReference type="GO" id="GO:0005789">
    <property type="term" value="C:endoplasmic reticulum membrane"/>
    <property type="evidence" value="ECO:0007669"/>
    <property type="project" value="UniProtKB-SubCell"/>
</dbReference>
<keyword evidence="10 14" id="KW-0472">Membrane</keyword>
<dbReference type="SUPFAM" id="SSF53448">
    <property type="entry name" value="Nucleotide-diphospho-sugar transferases"/>
    <property type="match status" value="1"/>
</dbReference>
<evidence type="ECO:0000256" key="4">
    <source>
        <dbReference type="ARBA" id="ARBA00022676"/>
    </source>
</evidence>
<evidence type="ECO:0000256" key="6">
    <source>
        <dbReference type="ARBA" id="ARBA00022692"/>
    </source>
</evidence>
<keyword evidence="11" id="KW-1015">Disulfide bond</keyword>
<keyword evidence="5" id="KW-0808">Transferase</keyword>
<keyword evidence="8" id="KW-0735">Signal-anchor</keyword>
<dbReference type="Pfam" id="PF03016">
    <property type="entry name" value="Exostosin_GT47"/>
    <property type="match status" value="1"/>
</dbReference>
<dbReference type="AlphaFoldDB" id="A0AAW0T861"/>
<evidence type="ECO:0000256" key="5">
    <source>
        <dbReference type="ARBA" id="ARBA00022679"/>
    </source>
</evidence>
<dbReference type="EMBL" id="JARAKH010000036">
    <property type="protein sequence ID" value="KAK8383639.1"/>
    <property type="molecule type" value="Genomic_DNA"/>
</dbReference>
<reference evidence="17 18" key="1">
    <citation type="submission" date="2023-03" db="EMBL/GenBank/DDBJ databases">
        <title>High-quality genome of Scylla paramamosain provides insights in environmental adaptation.</title>
        <authorList>
            <person name="Zhang L."/>
        </authorList>
    </citation>
    <scope>NUCLEOTIDE SEQUENCE [LARGE SCALE GENOMIC DNA]</scope>
    <source>
        <strain evidence="17">LZ_2023a</strain>
        <tissue evidence="17">Muscle</tissue>
    </source>
</reference>
<name>A0AAW0T861_SCYPA</name>
<evidence type="ECO:0000256" key="11">
    <source>
        <dbReference type="ARBA" id="ARBA00023157"/>
    </source>
</evidence>
<dbReference type="GO" id="GO:0015012">
    <property type="term" value="P:heparan sulfate proteoglycan biosynthetic process"/>
    <property type="evidence" value="ECO:0007669"/>
    <property type="project" value="UniProtKB-ARBA"/>
</dbReference>
<comment type="subcellular location">
    <subcellularLocation>
        <location evidence="1">Endoplasmic reticulum membrane</location>
        <topology evidence="1">Single-pass type II membrane protein</topology>
    </subcellularLocation>
</comment>
<evidence type="ECO:0000256" key="10">
    <source>
        <dbReference type="ARBA" id="ARBA00023136"/>
    </source>
</evidence>
<keyword evidence="9 14" id="KW-1133">Transmembrane helix</keyword>
<evidence type="ECO:0008006" key="19">
    <source>
        <dbReference type="Google" id="ProtNLM"/>
    </source>
</evidence>
<keyword evidence="18" id="KW-1185">Reference proteome</keyword>
<dbReference type="GO" id="GO:0016757">
    <property type="term" value="F:glycosyltransferase activity"/>
    <property type="evidence" value="ECO:0007669"/>
    <property type="project" value="UniProtKB-KW"/>
</dbReference>
<accession>A0AAW0T861</accession>
<comment type="caution">
    <text evidence="17">The sequence shown here is derived from an EMBL/GenBank/DDBJ whole genome shotgun (WGS) entry which is preliminary data.</text>
</comment>
<evidence type="ECO:0000256" key="12">
    <source>
        <dbReference type="ARBA" id="ARBA00023180"/>
    </source>
</evidence>
<evidence type="ECO:0000256" key="3">
    <source>
        <dbReference type="ARBA" id="ARBA00010271"/>
    </source>
</evidence>
<dbReference type="Proteomes" id="UP001487740">
    <property type="component" value="Unassembled WGS sequence"/>
</dbReference>
<dbReference type="Pfam" id="PF09258">
    <property type="entry name" value="Glyco_transf_64"/>
    <property type="match status" value="1"/>
</dbReference>
<evidence type="ECO:0000256" key="2">
    <source>
        <dbReference type="ARBA" id="ARBA00004922"/>
    </source>
</evidence>
<feature type="transmembrane region" description="Helical" evidence="14">
    <location>
        <begin position="7"/>
        <end position="24"/>
    </location>
</feature>
<keyword evidence="12" id="KW-0325">Glycoprotein</keyword>
<feature type="compositionally biased region" description="Gly residues" evidence="13">
    <location>
        <begin position="66"/>
        <end position="80"/>
    </location>
</feature>
<protein>
    <recommendedName>
        <fullName evidence="19">Exostosin-1</fullName>
    </recommendedName>
</protein>
<organism evidence="17 18">
    <name type="scientific">Scylla paramamosain</name>
    <name type="common">Mud crab</name>
    <dbReference type="NCBI Taxonomy" id="85552"/>
    <lineage>
        <taxon>Eukaryota</taxon>
        <taxon>Metazoa</taxon>
        <taxon>Ecdysozoa</taxon>
        <taxon>Arthropoda</taxon>
        <taxon>Crustacea</taxon>
        <taxon>Multicrustacea</taxon>
        <taxon>Malacostraca</taxon>
        <taxon>Eumalacostraca</taxon>
        <taxon>Eucarida</taxon>
        <taxon>Decapoda</taxon>
        <taxon>Pleocyemata</taxon>
        <taxon>Brachyura</taxon>
        <taxon>Eubrachyura</taxon>
        <taxon>Portunoidea</taxon>
        <taxon>Portunidae</taxon>
        <taxon>Portuninae</taxon>
        <taxon>Scylla</taxon>
    </lineage>
</organism>
<evidence type="ECO:0000256" key="13">
    <source>
        <dbReference type="SAM" id="MobiDB-lite"/>
    </source>
</evidence>
<sequence length="733" mass="83524">MQAKKRYLLLFSCCAFLFFGYFGYHHFKAHRQSKWHHHLSSYSEDSDLLQDEDISPSPRFHRLSDSGGGGGGGGGGGSGGDTRDCRMETCFDFSQCDRGFRVYVYPIDDNVPPSASYAKVLNAIRESGYYTSDPSQACVFVLSLDTLDRDTLSKEYVRNMQYRVQRLALWNNGQNHIIFNLYSGTFPDYLEDLGFDLGKAILAKSSISIENFRQGFDISLPLFHKSHLEKGGEEGFLESNKFPGNKKYLLSFKGKRYVYGIGSETRNSLYHLHNERDIVLLTTCKHGDSWKGYKDERCDHDNAEYDRYDYEVLMRNSTFCLVPRGRRLGSFRFLEVLQAGCIPVLLANGWELPFNEVVDWSRCTIQADERLLLQVPEVVRSINASQMLQMRQQTQLIWNRYFSSVQKIVFATLEILADRVKRSRARPLSVWNSDPGALAINFSFSDYLPHFPFYHDALGTAPHSRYTAVVSVSHGGSGPIHTTPLYRLIKNISKSKFVGKIVVVWTSPQVAPPESRLPGGSVPVHVVVPADPSPSARHAPHPLVTWDAVFSLDEDVTLTTDELDFAFTVWRTFPDRLVGYPARSHHWDEAKGGWSYSSRWTNSYSVVLSGAAIYHRYWQHVYTHQAHPSLLAAVTTTANCDDLLLNLLVAAVTRRPPIKLTQRKQYKDPASEAKWVWTEQSHFQQRSVCLNTFVSVLGFMPLRHSNLRLDPVLFKDKVSMQRKKYRQIEKIGS</sequence>
<evidence type="ECO:0000256" key="8">
    <source>
        <dbReference type="ARBA" id="ARBA00022968"/>
    </source>
</evidence>
<dbReference type="InterPro" id="IPR004263">
    <property type="entry name" value="Exostosin"/>
</dbReference>